<dbReference type="EMBL" id="BAAAZG010000025">
    <property type="protein sequence ID" value="GAA4079129.1"/>
    <property type="molecule type" value="Genomic_DNA"/>
</dbReference>
<sequence length="58" mass="6391">MARKKISWVNWNYSDVSVFRAGTCPHGPFAGTASLRPAGVWIRARLRAPDQAPRRPGG</sequence>
<organism evidence="1 2">
    <name type="scientific">Actinomadura miaoliensis</name>
    <dbReference type="NCBI Taxonomy" id="430685"/>
    <lineage>
        <taxon>Bacteria</taxon>
        <taxon>Bacillati</taxon>
        <taxon>Actinomycetota</taxon>
        <taxon>Actinomycetes</taxon>
        <taxon>Streptosporangiales</taxon>
        <taxon>Thermomonosporaceae</taxon>
        <taxon>Actinomadura</taxon>
    </lineage>
</organism>
<protein>
    <submittedName>
        <fullName evidence="1">Uncharacterized protein</fullName>
    </submittedName>
</protein>
<dbReference type="Proteomes" id="UP001500683">
    <property type="component" value="Unassembled WGS sequence"/>
</dbReference>
<evidence type="ECO:0000313" key="1">
    <source>
        <dbReference type="EMBL" id="GAA4079129.1"/>
    </source>
</evidence>
<accession>A0ABP7W283</accession>
<proteinExistence type="predicted"/>
<keyword evidence="2" id="KW-1185">Reference proteome</keyword>
<comment type="caution">
    <text evidence="1">The sequence shown here is derived from an EMBL/GenBank/DDBJ whole genome shotgun (WGS) entry which is preliminary data.</text>
</comment>
<reference evidence="2" key="1">
    <citation type="journal article" date="2019" name="Int. J. Syst. Evol. Microbiol.">
        <title>The Global Catalogue of Microorganisms (GCM) 10K type strain sequencing project: providing services to taxonomists for standard genome sequencing and annotation.</title>
        <authorList>
            <consortium name="The Broad Institute Genomics Platform"/>
            <consortium name="The Broad Institute Genome Sequencing Center for Infectious Disease"/>
            <person name="Wu L."/>
            <person name="Ma J."/>
        </authorList>
    </citation>
    <scope>NUCLEOTIDE SEQUENCE [LARGE SCALE GENOMIC DNA]</scope>
    <source>
        <strain evidence="2">JCM 16702</strain>
    </source>
</reference>
<evidence type="ECO:0000313" key="2">
    <source>
        <dbReference type="Proteomes" id="UP001500683"/>
    </source>
</evidence>
<name>A0ABP7W283_9ACTN</name>
<dbReference type="RefSeq" id="WP_344949837.1">
    <property type="nucleotide sequence ID" value="NZ_BAAAZG010000025.1"/>
</dbReference>
<gene>
    <name evidence="1" type="ORF">GCM10022214_41780</name>
</gene>